<evidence type="ECO:0000256" key="4">
    <source>
        <dbReference type="ARBA" id="ARBA00023242"/>
    </source>
</evidence>
<evidence type="ECO:0000259" key="7">
    <source>
        <dbReference type="Pfam" id="PF01248"/>
    </source>
</evidence>
<evidence type="ECO:0000313" key="8">
    <source>
        <dbReference type="EMBL" id="GFH20748.1"/>
    </source>
</evidence>
<comment type="function">
    <text evidence="6">Common component of the spliceosome and rRNA processing machinery.</text>
</comment>
<dbReference type="PANTHER" id="PTHR23105">
    <property type="entry name" value="RIBOSOMAL PROTEIN L7AE FAMILY MEMBER"/>
    <property type="match status" value="1"/>
</dbReference>
<gene>
    <name evidence="8" type="ORF">HaLaN_17920</name>
</gene>
<keyword evidence="4 6" id="KW-0539">Nucleus</keyword>
<evidence type="ECO:0000256" key="1">
    <source>
        <dbReference type="ARBA" id="ARBA00004604"/>
    </source>
</evidence>
<sequence length="158" mass="17130">MGKAEDGSEAAPVQAVPYEAKAKFCSIIAKPLADEKLCKKVLKLCKKASKAKAIRRGVKEVVKALRKKQKGICILAGDISPIDVLTHIPIVCEDHQIPYIYVPSKEELGAAALSKRPTSCMLVLPKPIKPAADDAGAAEYTEAYNELEKKIKSVMPLF</sequence>
<dbReference type="PRINTS" id="PR00881">
    <property type="entry name" value="L7ARS6FAMILY"/>
</dbReference>
<feature type="domain" description="Ribosomal protein eL8/eL30/eS12/Gadd45" evidence="7">
    <location>
        <begin position="40"/>
        <end position="124"/>
    </location>
</feature>
<evidence type="ECO:0000256" key="2">
    <source>
        <dbReference type="ARBA" id="ARBA00007337"/>
    </source>
</evidence>
<organism evidence="8 9">
    <name type="scientific">Haematococcus lacustris</name>
    <name type="common">Green alga</name>
    <name type="synonym">Haematococcus pluvialis</name>
    <dbReference type="NCBI Taxonomy" id="44745"/>
    <lineage>
        <taxon>Eukaryota</taxon>
        <taxon>Viridiplantae</taxon>
        <taxon>Chlorophyta</taxon>
        <taxon>core chlorophytes</taxon>
        <taxon>Chlorophyceae</taxon>
        <taxon>CS clade</taxon>
        <taxon>Chlamydomonadales</taxon>
        <taxon>Haematococcaceae</taxon>
        <taxon>Haematococcus</taxon>
    </lineage>
</organism>
<protein>
    <recommendedName>
        <fullName evidence="6">H/ACA ribonucleoprotein complex subunit 2</fullName>
    </recommendedName>
    <alternativeName>
        <fullName evidence="6">Nucleolar protein family A member 2</fullName>
    </alternativeName>
</protein>
<dbReference type="SUPFAM" id="SSF55315">
    <property type="entry name" value="L30e-like"/>
    <property type="match status" value="1"/>
</dbReference>
<dbReference type="FunFam" id="3.30.1330.30:FF:000026">
    <property type="entry name" value="H/ACA ribonucleoprotein complex subunit 2"/>
    <property type="match status" value="1"/>
</dbReference>
<dbReference type="InterPro" id="IPR004038">
    <property type="entry name" value="Ribosomal_eL8/eL30/eS12/Gad45"/>
</dbReference>
<evidence type="ECO:0000313" key="9">
    <source>
        <dbReference type="Proteomes" id="UP000485058"/>
    </source>
</evidence>
<dbReference type="GO" id="GO:0042254">
    <property type="term" value="P:ribosome biogenesis"/>
    <property type="evidence" value="ECO:0007669"/>
    <property type="project" value="InterPro"/>
</dbReference>
<dbReference type="InterPro" id="IPR002415">
    <property type="entry name" value="H/ACA_rnp_Nhp2-like"/>
</dbReference>
<evidence type="ECO:0000256" key="6">
    <source>
        <dbReference type="RuleBase" id="RU366039"/>
    </source>
</evidence>
<name>A0A699ZQR7_HAELA</name>
<evidence type="ECO:0000256" key="3">
    <source>
        <dbReference type="ARBA" id="ARBA00022884"/>
    </source>
</evidence>
<dbReference type="GO" id="GO:0003723">
    <property type="term" value="F:RNA binding"/>
    <property type="evidence" value="ECO:0007669"/>
    <property type="project" value="UniProtKB-UniRule"/>
</dbReference>
<dbReference type="GO" id="GO:0031429">
    <property type="term" value="C:box H/ACA snoRNP complex"/>
    <property type="evidence" value="ECO:0007669"/>
    <property type="project" value="UniProtKB-UniRule"/>
</dbReference>
<evidence type="ECO:0000256" key="5">
    <source>
        <dbReference type="ARBA" id="ARBA00023274"/>
    </source>
</evidence>
<dbReference type="OrthoDB" id="5364946at2759"/>
<dbReference type="Pfam" id="PF01248">
    <property type="entry name" value="Ribosomal_L7Ae"/>
    <property type="match status" value="1"/>
</dbReference>
<accession>A0A699ZQR7</accession>
<dbReference type="InterPro" id="IPR018492">
    <property type="entry name" value="Ribosomal_eL8/Nhp2"/>
</dbReference>
<dbReference type="GO" id="GO:0000398">
    <property type="term" value="P:mRNA splicing, via spliceosome"/>
    <property type="evidence" value="ECO:0007669"/>
    <property type="project" value="UniProtKB-UniRule"/>
</dbReference>
<dbReference type="PROSITE" id="PS01082">
    <property type="entry name" value="RIBOSOMAL_L7AE"/>
    <property type="match status" value="1"/>
</dbReference>
<comment type="similarity">
    <text evidence="2 6">Belongs to the eukaryotic ribosomal protein eL8 family.</text>
</comment>
<keyword evidence="3 6" id="KW-0694">RNA-binding</keyword>
<keyword evidence="5 6" id="KW-0687">Ribonucleoprotein</keyword>
<comment type="caution">
    <text evidence="8">The sequence shown here is derived from an EMBL/GenBank/DDBJ whole genome shotgun (WGS) entry which is preliminary data.</text>
</comment>
<dbReference type="PRINTS" id="PR00883">
    <property type="entry name" value="NUCLEARHMG"/>
</dbReference>
<proteinExistence type="inferred from homology"/>
<dbReference type="AlphaFoldDB" id="A0A699ZQR7"/>
<reference evidence="8 9" key="1">
    <citation type="submission" date="2020-02" db="EMBL/GenBank/DDBJ databases">
        <title>Draft genome sequence of Haematococcus lacustris strain NIES-144.</title>
        <authorList>
            <person name="Morimoto D."/>
            <person name="Nakagawa S."/>
            <person name="Yoshida T."/>
            <person name="Sawayama S."/>
        </authorList>
    </citation>
    <scope>NUCLEOTIDE SEQUENCE [LARGE SCALE GENOMIC DNA]</scope>
    <source>
        <strain evidence="8 9">NIES-144</strain>
    </source>
</reference>
<dbReference type="InterPro" id="IPR050257">
    <property type="entry name" value="eL8/uL1-like"/>
</dbReference>
<dbReference type="InterPro" id="IPR004037">
    <property type="entry name" value="Ribosomal_eL8-like_CS"/>
</dbReference>
<dbReference type="Gene3D" id="3.30.1330.30">
    <property type="match status" value="1"/>
</dbReference>
<dbReference type="EMBL" id="BLLF01001690">
    <property type="protein sequence ID" value="GFH20748.1"/>
    <property type="molecule type" value="Genomic_DNA"/>
</dbReference>
<dbReference type="InterPro" id="IPR029064">
    <property type="entry name" value="Ribosomal_eL30-like_sf"/>
</dbReference>
<dbReference type="Proteomes" id="UP000485058">
    <property type="component" value="Unassembled WGS sequence"/>
</dbReference>
<dbReference type="GO" id="GO:0031120">
    <property type="term" value="P:snRNA pseudouridine synthesis"/>
    <property type="evidence" value="ECO:0007669"/>
    <property type="project" value="UniProtKB-UniRule"/>
</dbReference>
<comment type="subcellular location">
    <subcellularLocation>
        <location evidence="1 6">Nucleus</location>
        <location evidence="1 6">Nucleolus</location>
    </subcellularLocation>
</comment>
<keyword evidence="9" id="KW-1185">Reference proteome</keyword>
<comment type="function">
    <text evidence="6">Required for ribosome biogenesis. Part of a complex which catalyzes pseudouridylation of rRNA. This involves the isomerization of uridine such that the ribose is subsequently attached to C5, instead of the normal N1. Pseudouridine ('psi') residues may serve to stabilize the conformation of rRNAs.</text>
</comment>